<accession>A0A0N1HY80</accession>
<organism evidence="1 2">
    <name type="scientific">Cyphellophora attinorum</name>
    <dbReference type="NCBI Taxonomy" id="1664694"/>
    <lineage>
        <taxon>Eukaryota</taxon>
        <taxon>Fungi</taxon>
        <taxon>Dikarya</taxon>
        <taxon>Ascomycota</taxon>
        <taxon>Pezizomycotina</taxon>
        <taxon>Eurotiomycetes</taxon>
        <taxon>Chaetothyriomycetidae</taxon>
        <taxon>Chaetothyriales</taxon>
        <taxon>Cyphellophoraceae</taxon>
        <taxon>Cyphellophora</taxon>
    </lineage>
</organism>
<dbReference type="EMBL" id="LFJN01000001">
    <property type="protein sequence ID" value="KPI45743.1"/>
    <property type="molecule type" value="Genomic_DNA"/>
</dbReference>
<dbReference type="OrthoDB" id="3469466at2759"/>
<dbReference type="PANTHER" id="PTHR37540">
    <property type="entry name" value="TRANSCRIPTION FACTOR (ACR-2), PUTATIVE-RELATED-RELATED"/>
    <property type="match status" value="1"/>
</dbReference>
<dbReference type="GeneID" id="28739430"/>
<proteinExistence type="predicted"/>
<reference evidence="1 2" key="1">
    <citation type="submission" date="2015-06" db="EMBL/GenBank/DDBJ databases">
        <title>Draft genome of the ant-associated black yeast Phialophora attae CBS 131958.</title>
        <authorList>
            <person name="Moreno L.F."/>
            <person name="Stielow B.J."/>
            <person name="de Hoog S."/>
            <person name="Vicente V.A."/>
            <person name="Weiss V.A."/>
            <person name="de Vries M."/>
            <person name="Cruz L.M."/>
            <person name="Souza E.M."/>
        </authorList>
    </citation>
    <scope>NUCLEOTIDE SEQUENCE [LARGE SCALE GENOMIC DNA]</scope>
    <source>
        <strain evidence="1 2">CBS 131958</strain>
    </source>
</reference>
<evidence type="ECO:0000313" key="1">
    <source>
        <dbReference type="EMBL" id="KPI45743.1"/>
    </source>
</evidence>
<protein>
    <submittedName>
        <fullName evidence="1">Uncharacterized protein</fullName>
    </submittedName>
</protein>
<dbReference type="VEuPathDB" id="FungiDB:AB675_720"/>
<evidence type="ECO:0000313" key="2">
    <source>
        <dbReference type="Proteomes" id="UP000038010"/>
    </source>
</evidence>
<name>A0A0N1HY80_9EURO</name>
<keyword evidence="2" id="KW-1185">Reference proteome</keyword>
<dbReference type="Proteomes" id="UP000038010">
    <property type="component" value="Unassembled WGS sequence"/>
</dbReference>
<comment type="caution">
    <text evidence="1">The sequence shown here is derived from an EMBL/GenBank/DDBJ whole genome shotgun (WGS) entry which is preliminary data.</text>
</comment>
<dbReference type="AlphaFoldDB" id="A0A0N1HY80"/>
<dbReference type="PANTHER" id="PTHR37540:SF5">
    <property type="entry name" value="TRANSCRIPTION FACTOR DOMAIN-CONTAINING PROTEIN"/>
    <property type="match status" value="1"/>
</dbReference>
<gene>
    <name evidence="1" type="ORF">AB675_720</name>
</gene>
<sequence length="425" mass="47822">MRAIVHEALTRGFPSVEANSENPSVVATMQQIVTRRSAFEALMYSQFVRDVYYGNNLLCTRRQGRLRLEYHVRVIESVRHGLINSQDECGDETITMVLSLALQEQVGVVEDQTKKQGGLRAPKQGPLQLLRMLDVYGAQRIADTTPHITALLKMAEIRGGVAGLGTGGLGHQISNIELIEASRDLRRPCVEFVTFLDRSDILLSLQSYQPVDHRLASLARGFSALDQFDNVDLGDRSNLRELLHQLALYTCGVDSFLLDGKPQNRALAYLGEQRNLVHHNLLMALPETNLATSSWRSNDRAVHAVLHLAAVIYSFLCVFPMDAAPFGLLQQHIWHLLQCRDLTVEWANTPELYIWTLFMAAIASPDPIGRNKAIRLLRPTILSLHITSWEALKEKLMDFLWMPVTNDEDGKSIWNELHEAPTDLS</sequence>
<dbReference type="RefSeq" id="XP_018005706.1">
    <property type="nucleotide sequence ID" value="XM_018147560.1"/>
</dbReference>